<feature type="compositionally biased region" description="Basic residues" evidence="1">
    <location>
        <begin position="1"/>
        <end position="10"/>
    </location>
</feature>
<feature type="compositionally biased region" description="Basic and acidic residues" evidence="1">
    <location>
        <begin position="122"/>
        <end position="131"/>
    </location>
</feature>
<dbReference type="EMBL" id="JBEHCU010009016">
    <property type="protein sequence ID" value="KAL1380656.1"/>
    <property type="molecule type" value="Genomic_DNA"/>
</dbReference>
<evidence type="ECO:0000313" key="2">
    <source>
        <dbReference type="EMBL" id="KAL1380656.1"/>
    </source>
</evidence>
<comment type="caution">
    <text evidence="2">The sequence shown here is derived from an EMBL/GenBank/DDBJ whole genome shotgun (WGS) entry which is preliminary data.</text>
</comment>
<protein>
    <submittedName>
        <fullName evidence="2">Uncharacterized protein</fullName>
    </submittedName>
</protein>
<proteinExistence type="predicted"/>
<accession>A0ABD1CW59</accession>
<gene>
    <name evidence="2" type="ORF">pipiens_014032</name>
</gene>
<reference evidence="2 3" key="1">
    <citation type="submission" date="2024-05" db="EMBL/GenBank/DDBJ databases">
        <title>Culex pipiens pipiens assembly and annotation.</title>
        <authorList>
            <person name="Alout H."/>
            <person name="Durand T."/>
        </authorList>
    </citation>
    <scope>NUCLEOTIDE SEQUENCE [LARGE SCALE GENOMIC DNA]</scope>
    <source>
        <strain evidence="2">HA-2024</strain>
        <tissue evidence="2">Whole body</tissue>
    </source>
</reference>
<dbReference type="AlphaFoldDB" id="A0ABD1CW59"/>
<feature type="region of interest" description="Disordered" evidence="1">
    <location>
        <begin position="105"/>
        <end position="131"/>
    </location>
</feature>
<organism evidence="2 3">
    <name type="scientific">Culex pipiens pipiens</name>
    <name type="common">Northern house mosquito</name>
    <dbReference type="NCBI Taxonomy" id="38569"/>
    <lineage>
        <taxon>Eukaryota</taxon>
        <taxon>Metazoa</taxon>
        <taxon>Ecdysozoa</taxon>
        <taxon>Arthropoda</taxon>
        <taxon>Hexapoda</taxon>
        <taxon>Insecta</taxon>
        <taxon>Pterygota</taxon>
        <taxon>Neoptera</taxon>
        <taxon>Endopterygota</taxon>
        <taxon>Diptera</taxon>
        <taxon>Nematocera</taxon>
        <taxon>Culicoidea</taxon>
        <taxon>Culicidae</taxon>
        <taxon>Culicinae</taxon>
        <taxon>Culicini</taxon>
        <taxon>Culex</taxon>
        <taxon>Culex</taxon>
    </lineage>
</organism>
<dbReference type="Proteomes" id="UP001562425">
    <property type="component" value="Unassembled WGS sequence"/>
</dbReference>
<evidence type="ECO:0000313" key="3">
    <source>
        <dbReference type="Proteomes" id="UP001562425"/>
    </source>
</evidence>
<feature type="region of interest" description="Disordered" evidence="1">
    <location>
        <begin position="1"/>
        <end position="83"/>
    </location>
</feature>
<sequence length="207" mass="23168">MAGRKERKSLRIPLLPPARVREGHFGEGTSCKKTAAAQRKRTEKRPPAADSSAKATEGGKKSQPLSPRPNRTKKKLPPQRRERLLLLPELSPLLPKRLLMPPATTAKKLAPSHWSCSGQKEGSWRSEKAATKDNKVVEAKVQKGAAALLRAKRAKSRRKIRTTHKSMPTRSRMEAYNIIKCPQNLLKNLLHGIIDVYGGGRQTRRNR</sequence>
<evidence type="ECO:0000256" key="1">
    <source>
        <dbReference type="SAM" id="MobiDB-lite"/>
    </source>
</evidence>
<name>A0ABD1CW59_CULPP</name>
<keyword evidence="3" id="KW-1185">Reference proteome</keyword>